<dbReference type="RefSeq" id="WP_158192236.1">
    <property type="nucleotide sequence ID" value="NZ_CP046908.1"/>
</dbReference>
<name>A0A857C2Y1_9HYPH</name>
<sequence length="240" mass="25857">MSALTGVSAGPSAIAPARRIRMLPLAITAEDATTGCIAGIDSLGNWVRPQPIPLAFARDPQGPFRYGRWTQITVRPQETAARPEDMALVGDPEPGPALPPDELAALIRTHSSATVDEGFAEHRSAAIIPARIDDLHARRHTRGRVFLRLVFRDASGERFDWILPEVATVARFADARRGDGLDTARVSAWLDELAGADVHLAIGLTLASRPAGDRFKGCQPLVVGLHALPRADRAQVPERP</sequence>
<accession>A0A857C2Y1</accession>
<dbReference type="AlphaFoldDB" id="A0A857C2Y1"/>
<gene>
    <name evidence="1" type="ORF">GH266_01035</name>
</gene>
<reference evidence="1 2" key="1">
    <citation type="submission" date="2019-12" db="EMBL/GenBank/DDBJ databases">
        <title>The genome of Stappia indica PHM037.</title>
        <authorList>
            <person name="Kacar D."/>
            <person name="Galan B."/>
            <person name="Canedo L."/>
            <person name="Rodriguez P."/>
            <person name="de la Calle F."/>
            <person name="Garcia J.L."/>
        </authorList>
    </citation>
    <scope>NUCLEOTIDE SEQUENCE [LARGE SCALE GENOMIC DNA]</scope>
    <source>
        <strain evidence="1 2">PHM037</strain>
    </source>
</reference>
<dbReference type="Proteomes" id="UP000435648">
    <property type="component" value="Chromosome"/>
</dbReference>
<dbReference type="EMBL" id="CP046908">
    <property type="protein sequence ID" value="QGZ33211.1"/>
    <property type="molecule type" value="Genomic_DNA"/>
</dbReference>
<dbReference type="KEGG" id="siw:GH266_01035"/>
<proteinExistence type="predicted"/>
<evidence type="ECO:0000313" key="2">
    <source>
        <dbReference type="Proteomes" id="UP000435648"/>
    </source>
</evidence>
<organism evidence="1 2">
    <name type="scientific">Stappia indica</name>
    <dbReference type="NCBI Taxonomy" id="538381"/>
    <lineage>
        <taxon>Bacteria</taxon>
        <taxon>Pseudomonadati</taxon>
        <taxon>Pseudomonadota</taxon>
        <taxon>Alphaproteobacteria</taxon>
        <taxon>Hyphomicrobiales</taxon>
        <taxon>Stappiaceae</taxon>
        <taxon>Stappia</taxon>
    </lineage>
</organism>
<evidence type="ECO:0000313" key="1">
    <source>
        <dbReference type="EMBL" id="QGZ33211.1"/>
    </source>
</evidence>
<dbReference type="OrthoDB" id="7595944at2"/>
<protein>
    <submittedName>
        <fullName evidence="1">Uncharacterized protein</fullName>
    </submittedName>
</protein>